<keyword evidence="4" id="KW-0677">Repeat</keyword>
<dbReference type="PROSITE" id="PS00232">
    <property type="entry name" value="CADHERIN_1"/>
    <property type="match status" value="3"/>
</dbReference>
<dbReference type="SUPFAM" id="SSF49313">
    <property type="entry name" value="Cadherin-like"/>
    <property type="match status" value="8"/>
</dbReference>
<dbReference type="PANTHER" id="PTHR24027:SF422">
    <property type="entry name" value="CADHERIN DOMAIN-CONTAINING PROTEIN"/>
    <property type="match status" value="1"/>
</dbReference>
<evidence type="ECO:0000256" key="10">
    <source>
        <dbReference type="SAM" id="SignalP"/>
    </source>
</evidence>
<evidence type="ECO:0000256" key="7">
    <source>
        <dbReference type="ARBA" id="ARBA00023136"/>
    </source>
</evidence>
<feature type="domain" description="Cadherin" evidence="11">
    <location>
        <begin position="435"/>
        <end position="523"/>
    </location>
</feature>
<feature type="domain" description="Cadherin" evidence="11">
    <location>
        <begin position="311"/>
        <end position="411"/>
    </location>
</feature>
<feature type="domain" description="Cadherin" evidence="11">
    <location>
        <begin position="614"/>
        <end position="674"/>
    </location>
</feature>
<evidence type="ECO:0000256" key="5">
    <source>
        <dbReference type="ARBA" id="ARBA00022837"/>
    </source>
</evidence>
<evidence type="ECO:0000256" key="6">
    <source>
        <dbReference type="ARBA" id="ARBA00022989"/>
    </source>
</evidence>
<feature type="domain" description="Cadherin" evidence="11">
    <location>
        <begin position="171"/>
        <end position="291"/>
    </location>
</feature>
<protein>
    <submittedName>
        <fullName evidence="13">Cadherin domain-containing protein</fullName>
    </submittedName>
</protein>
<evidence type="ECO:0000256" key="4">
    <source>
        <dbReference type="ARBA" id="ARBA00022737"/>
    </source>
</evidence>
<accession>A0A1I7V9Q8</accession>
<dbReference type="STRING" id="7209.A0A1I7V9Q8"/>
<dbReference type="WBParaSite" id="EN70_11415">
    <property type="protein sequence ID" value="EN70_11415"/>
    <property type="gene ID" value="EN70_11415"/>
</dbReference>
<feature type="chain" id="PRO_5009309885" evidence="10">
    <location>
        <begin position="23"/>
        <end position="1317"/>
    </location>
</feature>
<dbReference type="InterPro" id="IPR015919">
    <property type="entry name" value="Cadherin-like_sf"/>
</dbReference>
<evidence type="ECO:0000256" key="9">
    <source>
        <dbReference type="SAM" id="Phobius"/>
    </source>
</evidence>
<sequence>MVYSFNVLLLSQICSLFVGTVSHLMMTPHAPLQMVHNNVKIPSLHPPALKASSHEGYIAESAGMGTAVRVSPSAFSNSLQIGVYDDDLKPGMHPATYEYILTGLGSSIFAVDQRGYVYLNVPHIDADPPNPSAYQLHIEAREVNTTPIRSSEPISVIIHVMDINDNPPRFSSSVYMANISASGADRPVIKIHATDNDTGKNGQISYHLVSVSGEAYNNFQYDSYAHQLNAVGNLKAGERYEVVLKAIDGGGLSSQTLIIVYAVPDNFQELRTLDQKKTSFGRIQMAGLPNFLVAKSPITSTASESIDSPEIIRTYVTEISEATPLNSIIITLGNDSTKGRMYYMISGGNEDNKFAIISEIGTLITMNSFDREETSVYNLQVETRSSNSDEHLYWTIVQVAIADINDNAPIFTDPQPVRLRIKISDELNLTPNMYVGQVNVEDPDDGNNGRVRLRIVPPMDKLFSINDSGAVMVNGVLLSGHFGEHRMTVIAADHGDPPLETRVNLIINIEDTLQSVSLNSNQLSTKSNSLVRMNLTPNSTSSLQNVQFTFDSAISEQNSHKSDQGETEVTRITDLVTNTAPEIVATTIVQTAIENATLRFAPVFDSPEIKVHCSVNSFTGSLLLLRPLDMEEKTSYEIRVGTAEAAVLFTKPNFPYTALVTVDVVDVNDWIPNFEFDSYQFKVNADAKLGTAIGQIVAYDQDRTAIDGRKRFYIPNEVKQIASNLHKTIMFKVPNNEIRYRIKESSTNDSYVSVDRKSGLLTVKKDLRLFTDKKILNLPFQLNIEAADNGTPKQSSETIVLIDVEPEETAIAILTRTPSTFDAISSSNKLQFSKRNYSISVSESVRSPYLLLVLPVVNKLANRHSIICSITSGNYGGAFSISTGPESNCKLRTQTLLDRETVDYYQLNVSVKMEQQVDHAIVHITVLDTNDNAPKFIYNNDEYGGYFAALSTDALSFTLVTTTQVEDADLENNSVVTYSLNSFSMDSKYFMVDSTGNIQTKISATKMMEESQKNYFNFQMIACDSPPVEKKLCSKAEVFVNIISDSNRFILSVLNTEARHLKTAEKEIAKVLREFTDPCKLLLLESVKENQNDIKRQKHVDMSWYAVNPTTKRSCKVDEYSKLFDNSTIRTVITKLKLQIVIGEIRVNLKNVLSENALLTNFKTTSVVMIVLAVMIAGGALIGICAISMCYMRHWMGRHSKHEYPNINQIPKFGAIFLPNPPAGNSHDMLYETQMLEVPMGREENSIVKPVGNESRRSAPAHGTVFSSSYDLDLERSYQSYAKNTLTDKRKFPAEESMVAMNERNELDPQKNEYVGF</sequence>
<dbReference type="Gene3D" id="2.60.40.60">
    <property type="entry name" value="Cadherins"/>
    <property type="match status" value="8"/>
</dbReference>
<evidence type="ECO:0000256" key="1">
    <source>
        <dbReference type="ARBA" id="ARBA00004167"/>
    </source>
</evidence>
<dbReference type="InterPro" id="IPR039808">
    <property type="entry name" value="Cadherin"/>
</dbReference>
<keyword evidence="7 9" id="KW-0472">Membrane</keyword>
<dbReference type="PROSITE" id="PS50268">
    <property type="entry name" value="CADHERIN_2"/>
    <property type="match status" value="8"/>
</dbReference>
<feature type="domain" description="Cadherin" evidence="11">
    <location>
        <begin position="50"/>
        <end position="170"/>
    </location>
</feature>
<dbReference type="Pfam" id="PF00028">
    <property type="entry name" value="Cadherin"/>
    <property type="match status" value="2"/>
</dbReference>
<feature type="signal peptide" evidence="10">
    <location>
        <begin position="1"/>
        <end position="22"/>
    </location>
</feature>
<dbReference type="CDD" id="cd11304">
    <property type="entry name" value="Cadherin_repeat"/>
    <property type="match status" value="7"/>
</dbReference>
<evidence type="ECO:0000256" key="2">
    <source>
        <dbReference type="ARBA" id="ARBA00022692"/>
    </source>
</evidence>
<dbReference type="GO" id="GO:0016342">
    <property type="term" value="C:catenin complex"/>
    <property type="evidence" value="ECO:0007669"/>
    <property type="project" value="TreeGrafter"/>
</dbReference>
<dbReference type="GO" id="GO:0008013">
    <property type="term" value="F:beta-catenin binding"/>
    <property type="evidence" value="ECO:0007669"/>
    <property type="project" value="TreeGrafter"/>
</dbReference>
<dbReference type="GO" id="GO:0045296">
    <property type="term" value="F:cadherin binding"/>
    <property type="evidence" value="ECO:0007669"/>
    <property type="project" value="TreeGrafter"/>
</dbReference>
<keyword evidence="2 9" id="KW-0812">Transmembrane</keyword>
<keyword evidence="12" id="KW-1185">Reference proteome</keyword>
<organism evidence="12 13">
    <name type="scientific">Loa loa</name>
    <name type="common">Eye worm</name>
    <name type="synonym">Filaria loa</name>
    <dbReference type="NCBI Taxonomy" id="7209"/>
    <lineage>
        <taxon>Eukaryota</taxon>
        <taxon>Metazoa</taxon>
        <taxon>Ecdysozoa</taxon>
        <taxon>Nematoda</taxon>
        <taxon>Chromadorea</taxon>
        <taxon>Rhabditida</taxon>
        <taxon>Spirurina</taxon>
        <taxon>Spiruromorpha</taxon>
        <taxon>Filarioidea</taxon>
        <taxon>Onchocercidae</taxon>
        <taxon>Loa</taxon>
    </lineage>
</organism>
<feature type="transmembrane region" description="Helical" evidence="9">
    <location>
        <begin position="1167"/>
        <end position="1191"/>
    </location>
</feature>
<proteinExistence type="predicted"/>
<evidence type="ECO:0000259" key="11">
    <source>
        <dbReference type="PROSITE" id="PS50268"/>
    </source>
</evidence>
<dbReference type="SMART" id="SM00112">
    <property type="entry name" value="CA"/>
    <property type="match status" value="8"/>
</dbReference>
<dbReference type="PRINTS" id="PR00205">
    <property type="entry name" value="CADHERIN"/>
</dbReference>
<dbReference type="InterPro" id="IPR002126">
    <property type="entry name" value="Cadherin-like_dom"/>
</dbReference>
<evidence type="ECO:0000256" key="3">
    <source>
        <dbReference type="ARBA" id="ARBA00022729"/>
    </source>
</evidence>
<evidence type="ECO:0000313" key="12">
    <source>
        <dbReference type="Proteomes" id="UP000095285"/>
    </source>
</evidence>
<reference evidence="13" key="2">
    <citation type="submission" date="2016-11" db="UniProtKB">
        <authorList>
            <consortium name="WormBaseParasite"/>
        </authorList>
    </citation>
    <scope>IDENTIFICATION</scope>
</reference>
<keyword evidence="6 9" id="KW-1133">Transmembrane helix</keyword>
<keyword evidence="5 8" id="KW-0106">Calcium</keyword>
<feature type="domain" description="Cadherin" evidence="11">
    <location>
        <begin position="942"/>
        <end position="1054"/>
    </location>
</feature>
<feature type="domain" description="Cadherin" evidence="11">
    <location>
        <begin position="675"/>
        <end position="820"/>
    </location>
</feature>
<dbReference type="eggNOG" id="KOG3594">
    <property type="taxonomic scope" value="Eukaryota"/>
</dbReference>
<dbReference type="GO" id="GO:0005509">
    <property type="term" value="F:calcium ion binding"/>
    <property type="evidence" value="ECO:0007669"/>
    <property type="project" value="UniProtKB-UniRule"/>
</dbReference>
<evidence type="ECO:0000313" key="13">
    <source>
        <dbReference type="WBParaSite" id="EN70_11415"/>
    </source>
</evidence>
<reference evidence="12" key="1">
    <citation type="submission" date="2012-04" db="EMBL/GenBank/DDBJ databases">
        <title>The Genome Sequence of Loa loa.</title>
        <authorList>
            <consortium name="The Broad Institute Genome Sequencing Platform"/>
            <consortium name="Broad Institute Genome Sequencing Center for Infectious Disease"/>
            <person name="Nutman T.B."/>
            <person name="Fink D.L."/>
            <person name="Russ C."/>
            <person name="Young S."/>
            <person name="Zeng Q."/>
            <person name="Gargeya S."/>
            <person name="Alvarado L."/>
            <person name="Berlin A."/>
            <person name="Chapman S.B."/>
            <person name="Chen Z."/>
            <person name="Freedman E."/>
            <person name="Gellesch M."/>
            <person name="Goldberg J."/>
            <person name="Griggs A."/>
            <person name="Gujja S."/>
            <person name="Heilman E.R."/>
            <person name="Heiman D."/>
            <person name="Howarth C."/>
            <person name="Mehta T."/>
            <person name="Neiman D."/>
            <person name="Pearson M."/>
            <person name="Roberts A."/>
            <person name="Saif S."/>
            <person name="Shea T."/>
            <person name="Shenoy N."/>
            <person name="Sisk P."/>
            <person name="Stolte C."/>
            <person name="Sykes S."/>
            <person name="White J."/>
            <person name="Yandava C."/>
            <person name="Haas B."/>
            <person name="Henn M.R."/>
            <person name="Nusbaum C."/>
            <person name="Birren B."/>
        </authorList>
    </citation>
    <scope>NUCLEOTIDE SEQUENCE [LARGE SCALE GENOMIC DNA]</scope>
</reference>
<name>A0A1I7V9Q8_LOALO</name>
<feature type="domain" description="Cadherin" evidence="11">
    <location>
        <begin position="833"/>
        <end position="936"/>
    </location>
</feature>
<dbReference type="GO" id="GO:0016477">
    <property type="term" value="P:cell migration"/>
    <property type="evidence" value="ECO:0007669"/>
    <property type="project" value="TreeGrafter"/>
</dbReference>
<dbReference type="InterPro" id="IPR020894">
    <property type="entry name" value="Cadherin_CS"/>
</dbReference>
<evidence type="ECO:0000256" key="8">
    <source>
        <dbReference type="PROSITE-ProRule" id="PRU00043"/>
    </source>
</evidence>
<dbReference type="Proteomes" id="UP000095285">
    <property type="component" value="Unassembled WGS sequence"/>
</dbReference>
<dbReference type="PANTHER" id="PTHR24027">
    <property type="entry name" value="CADHERIN-23"/>
    <property type="match status" value="1"/>
</dbReference>
<keyword evidence="3 10" id="KW-0732">Signal</keyword>
<dbReference type="GO" id="GO:0007156">
    <property type="term" value="P:homophilic cell adhesion via plasma membrane adhesion molecules"/>
    <property type="evidence" value="ECO:0007669"/>
    <property type="project" value="InterPro"/>
</dbReference>
<comment type="subcellular location">
    <subcellularLocation>
        <location evidence="1">Membrane</location>
        <topology evidence="1">Single-pass membrane protein</topology>
    </subcellularLocation>
</comment>